<name>A0A2W5GEH1_9SPHI</name>
<dbReference type="EMBL" id="QFOI01000335">
    <property type="protein sequence ID" value="PZP44046.1"/>
    <property type="molecule type" value="Genomic_DNA"/>
</dbReference>
<protein>
    <submittedName>
        <fullName evidence="1">Uncharacterized protein</fullName>
    </submittedName>
</protein>
<evidence type="ECO:0000313" key="2">
    <source>
        <dbReference type="Proteomes" id="UP000249645"/>
    </source>
</evidence>
<dbReference type="AlphaFoldDB" id="A0A2W5GEH1"/>
<accession>A0A2W5GEH1</accession>
<organism evidence="1 2">
    <name type="scientific">Pseudopedobacter saltans</name>
    <dbReference type="NCBI Taxonomy" id="151895"/>
    <lineage>
        <taxon>Bacteria</taxon>
        <taxon>Pseudomonadati</taxon>
        <taxon>Bacteroidota</taxon>
        <taxon>Sphingobacteriia</taxon>
        <taxon>Sphingobacteriales</taxon>
        <taxon>Sphingobacteriaceae</taxon>
        <taxon>Pseudopedobacter</taxon>
    </lineage>
</organism>
<gene>
    <name evidence="1" type="ORF">DI598_14975</name>
</gene>
<dbReference type="Proteomes" id="UP000249645">
    <property type="component" value="Unassembled WGS sequence"/>
</dbReference>
<evidence type="ECO:0000313" key="1">
    <source>
        <dbReference type="EMBL" id="PZP44046.1"/>
    </source>
</evidence>
<comment type="caution">
    <text evidence="1">The sequence shown here is derived from an EMBL/GenBank/DDBJ whole genome shotgun (WGS) entry which is preliminary data.</text>
</comment>
<sequence>MAKINSNVVTGSFGAKVTSRIAAVFIEFRKDGVTSAALLEALKVAKLQVDKSTITGTTVKIYPQSVVDLMEICSNFSGAIIGEKVGTKAFIGGTINLTESGAEQLQKDEYYNVQLTGLPEGVEADLYAIDTFHNAASFLSFSPIDVPANAPKYIDVANALFIAIPYGKLRSLEATHQNRQHVRYEADELEHIVKIGNPMTSNMEGVLTTGPINYYVLPIGQIQEVKLDLLEDGKAILVNRVYS</sequence>
<proteinExistence type="predicted"/>
<reference evidence="1 2" key="1">
    <citation type="submission" date="2017-11" db="EMBL/GenBank/DDBJ databases">
        <title>Infants hospitalized years apart are colonized by the same room-sourced microbial strains.</title>
        <authorList>
            <person name="Brooks B."/>
            <person name="Olm M.R."/>
            <person name="Firek B.A."/>
            <person name="Baker R."/>
            <person name="Thomas B.C."/>
            <person name="Morowitz M.J."/>
            <person name="Banfield J.F."/>
        </authorList>
    </citation>
    <scope>NUCLEOTIDE SEQUENCE [LARGE SCALE GENOMIC DNA]</scope>
    <source>
        <strain evidence="1">S2_009_000_R2_76</strain>
    </source>
</reference>